<keyword evidence="5" id="KW-0675">Receptor</keyword>
<gene>
    <name evidence="5" type="ORF">JIV24_19990</name>
</gene>
<evidence type="ECO:0000259" key="4">
    <source>
        <dbReference type="PROSITE" id="PS52015"/>
    </source>
</evidence>
<dbReference type="Pfam" id="PF05569">
    <property type="entry name" value="Peptidase_M56"/>
    <property type="match status" value="1"/>
</dbReference>
<evidence type="ECO:0000256" key="2">
    <source>
        <dbReference type="PROSITE-ProRule" id="PRU01360"/>
    </source>
</evidence>
<feature type="transmembrane region" description="Helical" evidence="3">
    <location>
        <begin position="7"/>
        <end position="26"/>
    </location>
</feature>
<keyword evidence="2" id="KW-0813">Transport</keyword>
<dbReference type="InterPro" id="IPR039426">
    <property type="entry name" value="TonB-dep_rcpt-like"/>
</dbReference>
<sequence>MDTFIELQLKTGGIIAVSVLLFVMLLAKDHFFNRNRAWLVATLIVPWIVPILAMPAWLKSILYKPEAAAETLVFNMDVPITYGESIVVPESINWLQVAVSIYMVVCLLLVVRLLWGYVFIHRLKKKGRHLSYKGYDVVLLKNKDVNPFSFFRTIYLPEHLERDLNRQMILEHERSHCAQLHSIDISLAEWLLIIQWWNPFVWWLRKLIAQNHEYCVDNAMVQITNEPQMYQYSLLNLLQGHKRMQLVNNFNQSLTKKRLVMMNKKHTNKIIGWAKGLIVLPLVVAALLAFTNPAKTIVKASVNAEINSEQDLRKHFAKRIKYPLDARNAGVESTVTVNFKVNKKGKVSNIGIGAKADATVLDNVVVVSYTSDNGTARVGDNSQEEFISLLEEEAKRVVEEMPTVNDELLKNKLLQIDFEFMLQDEKATLEMHPSPLIMVNGEKYLSGLETIPPDDIAELDVLKDEAAIHKYGKKAKDGAIEIITKSAQKEEVLLKSSNKVKVESYSINGNSKASPMFIVDGEKRAVNDVNSEDIETVTVLKDPEMTKLYGEGAENGVVLVTTKRKDEKVLFQTTNDAQVSISDFSVKGSNGKSPLFIVDGVKQTEAKVDAEDIDNVTVLKGETAIEKYGKDGENGVVLIQTKANTKVDEVVVVGYGKMNEFDSNNILVRRGEKAENVRINGFAGENKPYVILDGEEFSGSLDDLDANSIKSISVLKDKSATDLYGDKAEYGVIIIESKIQ</sequence>
<dbReference type="PROSITE" id="PS52015">
    <property type="entry name" value="TONB_CTD"/>
    <property type="match status" value="1"/>
</dbReference>
<keyword evidence="2" id="KW-0998">Cell outer membrane</keyword>
<keyword evidence="6" id="KW-1185">Reference proteome</keyword>
<proteinExistence type="inferred from homology"/>
<dbReference type="InterPro" id="IPR037682">
    <property type="entry name" value="TonB_C"/>
</dbReference>
<dbReference type="CDD" id="cd07341">
    <property type="entry name" value="M56_BlaR1_MecR1_like"/>
    <property type="match status" value="1"/>
</dbReference>
<dbReference type="Gene3D" id="2.170.130.10">
    <property type="entry name" value="TonB-dependent receptor, plug domain"/>
    <property type="match status" value="4"/>
</dbReference>
<dbReference type="RefSeq" id="WP_200466854.1">
    <property type="nucleotide sequence ID" value="NZ_JAENRR010000081.1"/>
</dbReference>
<evidence type="ECO:0000256" key="3">
    <source>
        <dbReference type="SAM" id="Phobius"/>
    </source>
</evidence>
<evidence type="ECO:0000313" key="5">
    <source>
        <dbReference type="EMBL" id="MBK3519635.1"/>
    </source>
</evidence>
<dbReference type="Proteomes" id="UP000605676">
    <property type="component" value="Unassembled WGS sequence"/>
</dbReference>
<dbReference type="Pfam" id="PF07715">
    <property type="entry name" value="Plug"/>
    <property type="match status" value="2"/>
</dbReference>
<dbReference type="InterPro" id="IPR037066">
    <property type="entry name" value="Plug_dom_sf"/>
</dbReference>
<keyword evidence="2 3" id="KW-0812">Transmembrane</keyword>
<name>A0ABS1HPU6_9BACT</name>
<reference evidence="5 6" key="1">
    <citation type="submission" date="2021-01" db="EMBL/GenBank/DDBJ databases">
        <title>Carboxyliciviraga sp.nov., isolated from coastal sediments.</title>
        <authorList>
            <person name="Lu D."/>
            <person name="Zhang T."/>
        </authorList>
    </citation>
    <scope>NUCLEOTIDE SEQUENCE [LARGE SCALE GENOMIC DNA]</scope>
    <source>
        <strain evidence="5 6">N1Y132</strain>
    </source>
</reference>
<evidence type="ECO:0000313" key="6">
    <source>
        <dbReference type="Proteomes" id="UP000605676"/>
    </source>
</evidence>
<comment type="similarity">
    <text evidence="2">Belongs to the TonB-dependent receptor family.</text>
</comment>
<feature type="transmembrane region" description="Helical" evidence="3">
    <location>
        <begin position="270"/>
        <end position="290"/>
    </location>
</feature>
<evidence type="ECO:0000256" key="1">
    <source>
        <dbReference type="ARBA" id="ARBA00022729"/>
    </source>
</evidence>
<protein>
    <submittedName>
        <fullName evidence="5">TonB-dependent receptor plug domain-containing protein</fullName>
    </submittedName>
</protein>
<comment type="subcellular location">
    <subcellularLocation>
        <location evidence="2">Cell outer membrane</location>
        <topology evidence="2">Multi-pass membrane protein</topology>
    </subcellularLocation>
</comment>
<keyword evidence="2" id="KW-1134">Transmembrane beta strand</keyword>
<dbReference type="SUPFAM" id="SSF74653">
    <property type="entry name" value="TolA/TonB C-terminal domain"/>
    <property type="match status" value="1"/>
</dbReference>
<keyword evidence="3" id="KW-1133">Transmembrane helix</keyword>
<feature type="transmembrane region" description="Helical" evidence="3">
    <location>
        <begin position="99"/>
        <end position="120"/>
    </location>
</feature>
<dbReference type="SUPFAM" id="SSF56935">
    <property type="entry name" value="Porins"/>
    <property type="match status" value="4"/>
</dbReference>
<organism evidence="5 6">
    <name type="scientific">Carboxylicivirga marina</name>
    <dbReference type="NCBI Taxonomy" id="2800988"/>
    <lineage>
        <taxon>Bacteria</taxon>
        <taxon>Pseudomonadati</taxon>
        <taxon>Bacteroidota</taxon>
        <taxon>Bacteroidia</taxon>
        <taxon>Marinilabiliales</taxon>
        <taxon>Marinilabiliaceae</taxon>
        <taxon>Carboxylicivirga</taxon>
    </lineage>
</organism>
<dbReference type="EMBL" id="JAENRR010000081">
    <property type="protein sequence ID" value="MBK3519635.1"/>
    <property type="molecule type" value="Genomic_DNA"/>
</dbReference>
<feature type="transmembrane region" description="Helical" evidence="3">
    <location>
        <begin position="38"/>
        <end position="58"/>
    </location>
</feature>
<keyword evidence="2 3" id="KW-0472">Membrane</keyword>
<accession>A0ABS1HPU6</accession>
<comment type="caution">
    <text evidence="5">The sequence shown here is derived from an EMBL/GenBank/DDBJ whole genome shotgun (WGS) entry which is preliminary data.</text>
</comment>
<dbReference type="PROSITE" id="PS52016">
    <property type="entry name" value="TONB_DEPENDENT_REC_3"/>
    <property type="match status" value="1"/>
</dbReference>
<dbReference type="InterPro" id="IPR012910">
    <property type="entry name" value="Plug_dom"/>
</dbReference>
<dbReference type="Gene3D" id="3.30.1150.10">
    <property type="match status" value="1"/>
</dbReference>
<dbReference type="PANTHER" id="PTHR30069:SF29">
    <property type="entry name" value="HEMOGLOBIN AND HEMOGLOBIN-HAPTOGLOBIN-BINDING PROTEIN 1-RELATED"/>
    <property type="match status" value="1"/>
</dbReference>
<dbReference type="InterPro" id="IPR008756">
    <property type="entry name" value="Peptidase_M56"/>
</dbReference>
<dbReference type="PANTHER" id="PTHR30069">
    <property type="entry name" value="TONB-DEPENDENT OUTER MEMBRANE RECEPTOR"/>
    <property type="match status" value="1"/>
</dbReference>
<feature type="domain" description="TonB C-terminal" evidence="4">
    <location>
        <begin position="307"/>
        <end position="399"/>
    </location>
</feature>
<keyword evidence="1" id="KW-0732">Signal</keyword>